<protein>
    <recommendedName>
        <fullName evidence="4">Secretion system C-terminal sorting domain-containing protein</fullName>
    </recommendedName>
</protein>
<dbReference type="PANTHER" id="PTHR42754">
    <property type="entry name" value="ENDOGLUCANASE"/>
    <property type="match status" value="1"/>
</dbReference>
<accession>A0A532USU8</accession>
<feature type="signal peptide" evidence="1">
    <location>
        <begin position="1"/>
        <end position="23"/>
    </location>
</feature>
<evidence type="ECO:0000313" key="3">
    <source>
        <dbReference type="Proteomes" id="UP000317778"/>
    </source>
</evidence>
<proteinExistence type="predicted"/>
<dbReference type="Proteomes" id="UP000317778">
    <property type="component" value="Unassembled WGS sequence"/>
</dbReference>
<evidence type="ECO:0000256" key="1">
    <source>
        <dbReference type="SAM" id="SignalP"/>
    </source>
</evidence>
<evidence type="ECO:0008006" key="4">
    <source>
        <dbReference type="Google" id="ProtNLM"/>
    </source>
</evidence>
<feature type="chain" id="PRO_5021703986" description="Secretion system C-terminal sorting domain-containing protein" evidence="1">
    <location>
        <begin position="24"/>
        <end position="478"/>
    </location>
</feature>
<dbReference type="PANTHER" id="PTHR42754:SF1">
    <property type="entry name" value="LIPOPROTEIN"/>
    <property type="match status" value="1"/>
</dbReference>
<name>A0A532USU8_UNCT6</name>
<dbReference type="AlphaFoldDB" id="A0A532USU8"/>
<dbReference type="SUPFAM" id="SSF69304">
    <property type="entry name" value="Tricorn protease N-terminal domain"/>
    <property type="match status" value="1"/>
</dbReference>
<sequence>MKRFVLFSGVALVVILFPQSVQAGWTRTYGGPVDDVGYCVEQTRDLGYIICGASWQPRWNLIKTNQTGDTLWTHIADYCYWVEQTSDGGYIVTGEALIDDGKYHIFLLKTDSLGNTLWYREDFAGDSISDTVSGVGLSVQETSDGGYIITGHKSLWLEEIGDLWLIKTDSLGNTLWTRVYGADGPDCGCCVRQTSDGGYIISGYSESLQSLWLLKTDEAGDTVWTQSSSGWVLGRGYCVQQTSDEGYILTGSIAPFYDGKNHLFLLKTDSTGDTLWTRIDIGWLSPAGGGVGRCIQQTPDDGYIITGYTSEWYDEIDDLWLIKTDSEGDTLWTRIYGGEAEDLGHCVDQTADGGYIVTGATKSFGAGGYDIWLLKTDANGDTLGIVEEPPVTPVTHPSNWRLRASVGQQIVLQYSDFPHGFHAQVFDATGRKVDELHSVSPSGTLTWGEDDGCYSPGVYFIRSSSEEPSVTQKVILIK</sequence>
<dbReference type="EMBL" id="NJBO01000029">
    <property type="protein sequence ID" value="TKJ38010.1"/>
    <property type="molecule type" value="Genomic_DNA"/>
</dbReference>
<reference evidence="2 3" key="1">
    <citation type="submission" date="2017-06" db="EMBL/GenBank/DDBJ databases">
        <title>Novel microbial phyla capable of carbon fixation and sulfur reduction in deep-sea sediments.</title>
        <authorList>
            <person name="Huang J."/>
            <person name="Baker B."/>
            <person name="Wang Y."/>
        </authorList>
    </citation>
    <scope>NUCLEOTIDE SEQUENCE [LARGE SCALE GENOMIC DNA]</scope>
    <source>
        <strain evidence="2">B3_TA06</strain>
    </source>
</reference>
<gene>
    <name evidence="2" type="ORF">CEE36_10895</name>
</gene>
<keyword evidence="1" id="KW-0732">Signal</keyword>
<organism evidence="2 3">
    <name type="scientific">candidate division TA06 bacterium B3_TA06</name>
    <dbReference type="NCBI Taxonomy" id="2012487"/>
    <lineage>
        <taxon>Bacteria</taxon>
        <taxon>Bacteria division TA06</taxon>
    </lineage>
</organism>
<evidence type="ECO:0000313" key="2">
    <source>
        <dbReference type="EMBL" id="TKJ38010.1"/>
    </source>
</evidence>
<comment type="caution">
    <text evidence="2">The sequence shown here is derived from an EMBL/GenBank/DDBJ whole genome shotgun (WGS) entry which is preliminary data.</text>
</comment>